<evidence type="ECO:0000256" key="1">
    <source>
        <dbReference type="ARBA" id="ARBA00010641"/>
    </source>
</evidence>
<dbReference type="PANTHER" id="PTHR43133">
    <property type="entry name" value="RNA POLYMERASE ECF-TYPE SIGMA FACTO"/>
    <property type="match status" value="1"/>
</dbReference>
<dbReference type="Gene3D" id="1.10.1740.10">
    <property type="match status" value="1"/>
</dbReference>
<keyword evidence="3" id="KW-0731">Sigma factor</keyword>
<dbReference type="EMBL" id="FOLM01000002">
    <property type="protein sequence ID" value="SFC21529.1"/>
    <property type="molecule type" value="Genomic_DNA"/>
</dbReference>
<dbReference type="InterPro" id="IPR039425">
    <property type="entry name" value="RNA_pol_sigma-70-like"/>
</dbReference>
<dbReference type="Gene3D" id="1.10.10.10">
    <property type="entry name" value="Winged helix-like DNA-binding domain superfamily/Winged helix DNA-binding domain"/>
    <property type="match status" value="1"/>
</dbReference>
<keyword evidence="8" id="KW-1185">Reference proteome</keyword>
<organism evidence="7 8">
    <name type="scientific">Streptomyces aidingensis</name>
    <dbReference type="NCBI Taxonomy" id="910347"/>
    <lineage>
        <taxon>Bacteria</taxon>
        <taxon>Bacillati</taxon>
        <taxon>Actinomycetota</taxon>
        <taxon>Actinomycetes</taxon>
        <taxon>Kitasatosporales</taxon>
        <taxon>Streptomycetaceae</taxon>
        <taxon>Streptomyces</taxon>
    </lineage>
</organism>
<evidence type="ECO:0000313" key="7">
    <source>
        <dbReference type="EMBL" id="SFC21529.1"/>
    </source>
</evidence>
<dbReference type="AlphaFoldDB" id="A0A1I1HBJ5"/>
<evidence type="ECO:0000256" key="2">
    <source>
        <dbReference type="ARBA" id="ARBA00023015"/>
    </source>
</evidence>
<dbReference type="STRING" id="910347.SAMN05421773_102332"/>
<feature type="region of interest" description="Disordered" evidence="5">
    <location>
        <begin position="1"/>
        <end position="38"/>
    </location>
</feature>
<dbReference type="InterPro" id="IPR013325">
    <property type="entry name" value="RNA_pol_sigma_r2"/>
</dbReference>
<dbReference type="SUPFAM" id="SSF88946">
    <property type="entry name" value="Sigma2 domain of RNA polymerase sigma factors"/>
    <property type="match status" value="1"/>
</dbReference>
<gene>
    <name evidence="7" type="ORF">SAMN05421773_102332</name>
</gene>
<name>A0A1I1HBJ5_9ACTN</name>
<dbReference type="SUPFAM" id="SSF88659">
    <property type="entry name" value="Sigma3 and sigma4 domains of RNA polymerase sigma factors"/>
    <property type="match status" value="1"/>
</dbReference>
<feature type="compositionally biased region" description="Low complexity" evidence="5">
    <location>
        <begin position="7"/>
        <end position="24"/>
    </location>
</feature>
<dbReference type="InterPro" id="IPR036388">
    <property type="entry name" value="WH-like_DNA-bd_sf"/>
</dbReference>
<dbReference type="Proteomes" id="UP000199207">
    <property type="component" value="Unassembled WGS sequence"/>
</dbReference>
<dbReference type="InterPro" id="IPR013324">
    <property type="entry name" value="RNA_pol_sigma_r3/r4-like"/>
</dbReference>
<dbReference type="InterPro" id="IPR007627">
    <property type="entry name" value="RNA_pol_sigma70_r2"/>
</dbReference>
<sequence>MNQTDNPTAGAAPAAPAAATAATAEPESVSRARNGDPDALTSLFREHYEPVRRYLQGRVQDPATAEDLASEVFLRALSHIGRYTWTGRDIGAWLTTIARNLHTDHVRSCRFRREVSAPDLTDRCGQVSGPDEAVLRDLADREVRAVVAGLPPDYRTVIVLQMWGGMSMRQITTAMGRGSVASTRLLRFRAMKQLRARVARPAGEGAVA</sequence>
<evidence type="ECO:0000256" key="3">
    <source>
        <dbReference type="ARBA" id="ARBA00023082"/>
    </source>
</evidence>
<dbReference type="NCBIfam" id="TIGR02937">
    <property type="entry name" value="sigma70-ECF"/>
    <property type="match status" value="1"/>
</dbReference>
<evidence type="ECO:0000256" key="5">
    <source>
        <dbReference type="SAM" id="MobiDB-lite"/>
    </source>
</evidence>
<evidence type="ECO:0000256" key="4">
    <source>
        <dbReference type="ARBA" id="ARBA00023163"/>
    </source>
</evidence>
<proteinExistence type="inferred from homology"/>
<dbReference type="InterPro" id="IPR014284">
    <property type="entry name" value="RNA_pol_sigma-70_dom"/>
</dbReference>
<evidence type="ECO:0000313" key="8">
    <source>
        <dbReference type="Proteomes" id="UP000199207"/>
    </source>
</evidence>
<comment type="similarity">
    <text evidence="1">Belongs to the sigma-70 factor family. ECF subfamily.</text>
</comment>
<protein>
    <submittedName>
        <fullName evidence="7">RNA polymerase sigma-70 factor, ECF subfamily</fullName>
    </submittedName>
</protein>
<keyword evidence="2" id="KW-0805">Transcription regulation</keyword>
<dbReference type="Pfam" id="PF04542">
    <property type="entry name" value="Sigma70_r2"/>
    <property type="match status" value="1"/>
</dbReference>
<dbReference type="GO" id="GO:0016987">
    <property type="term" value="F:sigma factor activity"/>
    <property type="evidence" value="ECO:0007669"/>
    <property type="project" value="UniProtKB-KW"/>
</dbReference>
<keyword evidence="4" id="KW-0804">Transcription</keyword>
<dbReference type="RefSeq" id="WP_175541291.1">
    <property type="nucleotide sequence ID" value="NZ_FOLM01000002.1"/>
</dbReference>
<dbReference type="PANTHER" id="PTHR43133:SF57">
    <property type="entry name" value="RNA POLYMERASE SIGMA-70 FACTOR"/>
    <property type="match status" value="1"/>
</dbReference>
<evidence type="ECO:0000259" key="6">
    <source>
        <dbReference type="Pfam" id="PF04542"/>
    </source>
</evidence>
<accession>A0A1I1HBJ5</accession>
<reference evidence="7 8" key="1">
    <citation type="submission" date="2016-10" db="EMBL/GenBank/DDBJ databases">
        <authorList>
            <person name="de Groot N.N."/>
        </authorList>
    </citation>
    <scope>NUCLEOTIDE SEQUENCE [LARGE SCALE GENOMIC DNA]</scope>
    <source>
        <strain evidence="7 8">CGMCC 4.5739</strain>
    </source>
</reference>
<dbReference type="GO" id="GO:0006352">
    <property type="term" value="P:DNA-templated transcription initiation"/>
    <property type="evidence" value="ECO:0007669"/>
    <property type="project" value="InterPro"/>
</dbReference>
<feature type="domain" description="RNA polymerase sigma-70 region 2" evidence="6">
    <location>
        <begin position="43"/>
        <end position="108"/>
    </location>
</feature>